<evidence type="ECO:0000256" key="1">
    <source>
        <dbReference type="ARBA" id="ARBA00005641"/>
    </source>
</evidence>
<feature type="chain" id="PRO_5042250715" description="Glycoside hydrolase family 5 domain-containing protein" evidence="5">
    <location>
        <begin position="22"/>
        <end position="540"/>
    </location>
</feature>
<organism evidence="7 8">
    <name type="scientific">Malassezia equina</name>
    <dbReference type="NCBI Taxonomy" id="1381935"/>
    <lineage>
        <taxon>Eukaryota</taxon>
        <taxon>Fungi</taxon>
        <taxon>Dikarya</taxon>
        <taxon>Basidiomycota</taxon>
        <taxon>Ustilaginomycotina</taxon>
        <taxon>Malasseziomycetes</taxon>
        <taxon>Malasseziales</taxon>
        <taxon>Malasseziaceae</taxon>
        <taxon>Malassezia</taxon>
    </lineage>
</organism>
<dbReference type="GO" id="GO:0009986">
    <property type="term" value="C:cell surface"/>
    <property type="evidence" value="ECO:0007669"/>
    <property type="project" value="TreeGrafter"/>
</dbReference>
<dbReference type="InterPro" id="IPR001547">
    <property type="entry name" value="Glyco_hydro_5"/>
</dbReference>
<protein>
    <recommendedName>
        <fullName evidence="6">Glycoside hydrolase family 5 domain-containing protein</fullName>
    </recommendedName>
</protein>
<keyword evidence="5" id="KW-0732">Signal</keyword>
<dbReference type="SUPFAM" id="SSF51445">
    <property type="entry name" value="(Trans)glycosidases"/>
    <property type="match status" value="1"/>
</dbReference>
<dbReference type="AlphaFoldDB" id="A0AAF0EIQ4"/>
<dbReference type="GO" id="GO:0046557">
    <property type="term" value="F:glucan endo-1,6-beta-glucosidase activity"/>
    <property type="evidence" value="ECO:0007669"/>
    <property type="project" value="TreeGrafter"/>
</dbReference>
<proteinExistence type="inferred from homology"/>
<dbReference type="PANTHER" id="PTHR31297:SF43">
    <property type="entry name" value="GLUCAN 1,3-BETA-GLUCOSIDASE 3"/>
    <property type="match status" value="1"/>
</dbReference>
<sequence>MIARISKTVGLLPLALGFASALPTSQVEPWNSPLSARADKVGNGCSIRSDYSPHSELSVSFPSFDSDKADLMRYRFQSGVNLGSWFVSEKWMAPSLFHCAHDGEKGELAILRGYGNSSTGIQSARALLEKHWDTWITADDFSKMHNDYQINSVRIPIAYWNLPGAQFTKDTPFEAWSDVYKNSWKYVRRAIKMASDNNIGVLLVLHGAYGSQNGQENSGFSGFETEFFRSENQKRTKDALVWIVNDLKDVTNLVGLELLNEPKDEAGLGWWYKKTAKAIRDLGGNAANLPIYLGDPAGPDNIAESVSTHSFTAYDTHQYYTFTHRNTPEPDILKEVLGTNFDRFMNLKDSTKNRLVIGEWSCALDPGSLSGTITEKTKQRADFCQSQIESYRNSSSAMYFWSYKYEDCDLWGGWCFEKMYGRYIQNYGGYGLQSADDASLSTSLHFAPRFPKHGKSQSELQGYKDGFNVGKKLTSQHPIVPLGFKYDYMKLMFGRHNALGLNLNFDEYQTGFNHGLQQIECKVESHTTYSSDSCKNVQSK</sequence>
<feature type="signal peptide" evidence="5">
    <location>
        <begin position="1"/>
        <end position="21"/>
    </location>
</feature>
<reference evidence="7" key="1">
    <citation type="submission" date="2023-03" db="EMBL/GenBank/DDBJ databases">
        <title>Mating type loci evolution in Malassezia.</title>
        <authorList>
            <person name="Coelho M.A."/>
        </authorList>
    </citation>
    <scope>NUCLEOTIDE SEQUENCE</scope>
    <source>
        <strain evidence="7">CBS 12830</strain>
    </source>
</reference>
<evidence type="ECO:0000313" key="8">
    <source>
        <dbReference type="Proteomes" id="UP001214415"/>
    </source>
</evidence>
<dbReference type="Pfam" id="PF00150">
    <property type="entry name" value="Cellulase"/>
    <property type="match status" value="1"/>
</dbReference>
<dbReference type="InterPro" id="IPR017853">
    <property type="entry name" value="GH"/>
</dbReference>
<evidence type="ECO:0000256" key="2">
    <source>
        <dbReference type="ARBA" id="ARBA00022801"/>
    </source>
</evidence>
<evidence type="ECO:0000313" key="7">
    <source>
        <dbReference type="EMBL" id="WFD25038.1"/>
    </source>
</evidence>
<dbReference type="EMBL" id="CP119907">
    <property type="protein sequence ID" value="WFD25038.1"/>
    <property type="molecule type" value="Genomic_DNA"/>
</dbReference>
<dbReference type="InterPro" id="IPR050386">
    <property type="entry name" value="Glycosyl_hydrolase_5"/>
</dbReference>
<keyword evidence="8" id="KW-1185">Reference proteome</keyword>
<keyword evidence="3 4" id="KW-0326">Glycosidase</keyword>
<comment type="similarity">
    <text evidence="1 4">Belongs to the glycosyl hydrolase 5 (cellulase A) family.</text>
</comment>
<gene>
    <name evidence="7" type="ORF">MEQU1_003748</name>
</gene>
<dbReference type="GO" id="GO:0009251">
    <property type="term" value="P:glucan catabolic process"/>
    <property type="evidence" value="ECO:0007669"/>
    <property type="project" value="TreeGrafter"/>
</dbReference>
<evidence type="ECO:0000256" key="3">
    <source>
        <dbReference type="ARBA" id="ARBA00023295"/>
    </source>
</evidence>
<dbReference type="PANTHER" id="PTHR31297">
    <property type="entry name" value="GLUCAN ENDO-1,6-BETA-GLUCOSIDASE B"/>
    <property type="match status" value="1"/>
</dbReference>
<name>A0AAF0EIQ4_9BASI</name>
<dbReference type="Proteomes" id="UP001214415">
    <property type="component" value="Chromosome 8"/>
</dbReference>
<feature type="domain" description="Glycoside hydrolase family 5" evidence="6">
    <location>
        <begin position="129"/>
        <end position="405"/>
    </location>
</feature>
<accession>A0AAF0EIQ4</accession>
<keyword evidence="2 4" id="KW-0378">Hydrolase</keyword>
<evidence type="ECO:0000259" key="6">
    <source>
        <dbReference type="Pfam" id="PF00150"/>
    </source>
</evidence>
<evidence type="ECO:0000256" key="5">
    <source>
        <dbReference type="SAM" id="SignalP"/>
    </source>
</evidence>
<evidence type="ECO:0000256" key="4">
    <source>
        <dbReference type="RuleBase" id="RU361153"/>
    </source>
</evidence>
<dbReference type="Gene3D" id="3.20.20.80">
    <property type="entry name" value="Glycosidases"/>
    <property type="match status" value="1"/>
</dbReference>
<dbReference type="GO" id="GO:0005576">
    <property type="term" value="C:extracellular region"/>
    <property type="evidence" value="ECO:0007669"/>
    <property type="project" value="TreeGrafter"/>
</dbReference>